<dbReference type="OrthoDB" id="174989at2"/>
<evidence type="ECO:0000313" key="10">
    <source>
        <dbReference type="EMBL" id="QEI07406.1"/>
    </source>
</evidence>
<dbReference type="UniPathway" id="UPA00694"/>
<organism evidence="10 11">
    <name type="scientific">Pigmentiphaga aceris</name>
    <dbReference type="NCBI Taxonomy" id="1940612"/>
    <lineage>
        <taxon>Bacteria</taxon>
        <taxon>Pseudomonadati</taxon>
        <taxon>Pseudomonadota</taxon>
        <taxon>Betaproteobacteria</taxon>
        <taxon>Burkholderiales</taxon>
        <taxon>Alcaligenaceae</taxon>
        <taxon>Pigmentiphaga</taxon>
    </lineage>
</organism>
<feature type="repeat" description="TPR" evidence="6">
    <location>
        <begin position="417"/>
        <end position="450"/>
    </location>
</feature>
<dbReference type="InterPro" id="IPR003921">
    <property type="entry name" value="Cell_synth_C"/>
</dbReference>
<dbReference type="Pfam" id="PF13432">
    <property type="entry name" value="TPR_16"/>
    <property type="match status" value="2"/>
</dbReference>
<evidence type="ECO:0000256" key="1">
    <source>
        <dbReference type="ARBA" id="ARBA00005186"/>
    </source>
</evidence>
<dbReference type="KEGG" id="pacr:FXN63_17330"/>
<reference evidence="10 11" key="1">
    <citation type="submission" date="2019-08" db="EMBL/GenBank/DDBJ databases">
        <title>Amphibian skin-associated Pigmentiphaga: genome sequence and occurrence across geography and hosts.</title>
        <authorList>
            <person name="Bletz M.C."/>
            <person name="Bunk B."/>
            <person name="Sproeer C."/>
            <person name="Biwer P."/>
            <person name="Reiter S."/>
            <person name="Rabemananjara F.C.E."/>
            <person name="Schulz S."/>
            <person name="Overmann J."/>
            <person name="Vences M."/>
        </authorList>
    </citation>
    <scope>NUCLEOTIDE SEQUENCE [LARGE SCALE GENOMIC DNA]</scope>
    <source>
        <strain evidence="10 11">Mada1488</strain>
    </source>
</reference>
<feature type="compositionally biased region" description="Polar residues" evidence="7">
    <location>
        <begin position="953"/>
        <end position="967"/>
    </location>
</feature>
<evidence type="ECO:0000256" key="8">
    <source>
        <dbReference type="SAM" id="SignalP"/>
    </source>
</evidence>
<keyword evidence="5" id="KW-0135">Cellulose biosynthesis</keyword>
<dbReference type="GO" id="GO:0019867">
    <property type="term" value="C:outer membrane"/>
    <property type="evidence" value="ECO:0007669"/>
    <property type="project" value="InterPro"/>
</dbReference>
<sequence length="1446" mass="153343">MSPRHHSLAVGLLTVLAAQPGLAAPANPFAQSEAAAPAANAAAGTQTAPANATAGQALLEQGRYWQARNNAARAQEAWGRLLLIDPTNAEGLYNMGLLELDAKRAARARDYLTQLQKLGSAEVYAAQLDQEIRLRDGTKPKDLEKARLLATSGELDKAVAQYRTVFGNQQPHGKIALEYYGYLGYTDGGWEESRQGLERLQRESPGEPTIGLVLAKLLIRNETTRADGIRRLSLLANRPDIGGDATESWRLALTWYGVPRPAEKPLFEAYLKAHPDDTEIRDQYRSTRDPAQASRAAPAPVWKQDASLANGFKALEAGDMVQAEANFVARLKVQPNDADALGGLGSVRLRQDRPDEAVELLTRASRQPGNRTGWKNMLATAQYWSLNGRAEQARARGDFDNARQLLNQAIKLDSKDLTAETALGRVQAESGQLAEAEQTYRRLLARDPGNALATEGLVNVLAQNNRADEALRLIDSLPADRQGQIASVGQLRAAQARGAAKTASARGDDATAQRLLEDALRFNPDDPWLRLDLARVYLKSGNSLQARGVVDGLLLTHPDMPGALMASALMSSELQDWPAALSALERISPQNRTREVQELQKRAWLQNEAAQAVQMARLGNKPEALAILARLEPEIGQNPDLLGTVSSTYADIGESTRALSVLRQAAARSTSADNSLLLQYAGVLLKTEQDAEAAGVLRQLQSANLTETERRNFEGLRKIYTVRQAEALRGRGKLADAYDMLAPMLDQYPDDPLVVGALARMYGAANDGAKATGLYKQLLRNDPENTDLLVAAAQTATQAKDYDYANSALDTALSLKPQDPEVLGAAARVYRSQGKSGKAAEYLKLAIAAQTKARPVASSNGFTNAPSAAPQAAADQNPFARLPGQTRSNPPAAQQYAAPAAQSLPVIVPVPSGSYGQAAPAAYSSSPVFGNAPSSPSSYGASSAATPAPRTQPPGTSNYGSSNTGTANRAAPSQVMPLAPAIPAAAPVSPRSARPEPIAAAPRPVQLAAAGDISYPIYPSAPVPAPMPGAFSANAQGRLTDDSADAVSGARSMEAELAEIQQARSATVTVGTTIRQHNGDAGMGRILDVETPVTVQFPLGENRASIQVTPVTLNAGTVDGSVASGSRFGAGPAAAVLPGQVSAGRQRESGVGVAVGYEMPGVKLDVGTTPIGFRYQNIVGGAAFSGAVEADPSGGPRFTYGAEVSRRAVTDSVLSFAGARDSRTGDTWGGVTSTGGTANVGLHWANNGFYARGGWHSQDGHNVDSNSSLEGTAGAYMHLIRQPNRVLTTGLNLTSFSYDKNQSNYTYGSGGYFSPQRFVALSVPMSWAERQGRFSYLVKGSIGVQNIRQDAVPYYSDPVRQANAEAANGGTAMFPGQSKTGVGYGLAAGAEYQIGRKWYLGGNIGVDNARDYRQFSGGVYLRYAMEEQNGQMALPMLPLASPYTVE</sequence>
<evidence type="ECO:0000256" key="5">
    <source>
        <dbReference type="ARBA" id="ARBA00022916"/>
    </source>
</evidence>
<dbReference type="PANTHER" id="PTHR12558:SF13">
    <property type="entry name" value="CELL DIVISION CYCLE PROTEIN 27 HOMOLOG"/>
    <property type="match status" value="1"/>
</dbReference>
<gene>
    <name evidence="10" type="ORF">FXN63_17330</name>
</gene>
<dbReference type="GO" id="GO:0006011">
    <property type="term" value="P:UDP-alpha-D-glucose metabolic process"/>
    <property type="evidence" value="ECO:0007669"/>
    <property type="project" value="InterPro"/>
</dbReference>
<dbReference type="EMBL" id="CP043046">
    <property type="protein sequence ID" value="QEI07406.1"/>
    <property type="molecule type" value="Genomic_DNA"/>
</dbReference>
<feature type="domain" description="Cellulose synthase operon C C-terminal" evidence="9">
    <location>
        <begin position="1087"/>
        <end position="1425"/>
    </location>
</feature>
<dbReference type="RefSeq" id="WP_148816453.1">
    <property type="nucleotide sequence ID" value="NZ_CP043046.1"/>
</dbReference>
<dbReference type="Pfam" id="PF05420">
    <property type="entry name" value="BCSC_C"/>
    <property type="match status" value="1"/>
</dbReference>
<dbReference type="InterPro" id="IPR019734">
    <property type="entry name" value="TPR_rpt"/>
</dbReference>
<protein>
    <submittedName>
        <fullName evidence="10">Tetratricopeptide repeat protein</fullName>
    </submittedName>
</protein>
<dbReference type="Proteomes" id="UP000325161">
    <property type="component" value="Chromosome"/>
</dbReference>
<proteinExistence type="predicted"/>
<feature type="signal peptide" evidence="8">
    <location>
        <begin position="1"/>
        <end position="23"/>
    </location>
</feature>
<keyword evidence="11" id="KW-1185">Reference proteome</keyword>
<dbReference type="InterPro" id="IPR011990">
    <property type="entry name" value="TPR-like_helical_dom_sf"/>
</dbReference>
<evidence type="ECO:0000256" key="7">
    <source>
        <dbReference type="SAM" id="MobiDB-lite"/>
    </source>
</evidence>
<feature type="chain" id="PRO_5022873551" evidence="8">
    <location>
        <begin position="24"/>
        <end position="1446"/>
    </location>
</feature>
<evidence type="ECO:0000256" key="3">
    <source>
        <dbReference type="ARBA" id="ARBA00022737"/>
    </source>
</evidence>
<comment type="pathway">
    <text evidence="1">Glycan metabolism; bacterial cellulose biosynthesis.</text>
</comment>
<keyword evidence="3" id="KW-0677">Repeat</keyword>
<dbReference type="InterPro" id="IPR008410">
    <property type="entry name" value="BCSC_C"/>
</dbReference>
<dbReference type="Pfam" id="PF14559">
    <property type="entry name" value="TPR_19"/>
    <property type="match status" value="3"/>
</dbReference>
<dbReference type="PANTHER" id="PTHR12558">
    <property type="entry name" value="CELL DIVISION CYCLE 16,23,27"/>
    <property type="match status" value="1"/>
</dbReference>
<name>A0A5C0B0C4_9BURK</name>
<evidence type="ECO:0000313" key="11">
    <source>
        <dbReference type="Proteomes" id="UP000325161"/>
    </source>
</evidence>
<evidence type="ECO:0000256" key="6">
    <source>
        <dbReference type="PROSITE-ProRule" id="PRU00339"/>
    </source>
</evidence>
<feature type="region of interest" description="Disordered" evidence="7">
    <location>
        <begin position="929"/>
        <end position="970"/>
    </location>
</feature>
<dbReference type="SUPFAM" id="SSF48452">
    <property type="entry name" value="TPR-like"/>
    <property type="match status" value="3"/>
</dbReference>
<dbReference type="GO" id="GO:0030244">
    <property type="term" value="P:cellulose biosynthetic process"/>
    <property type="evidence" value="ECO:0007669"/>
    <property type="project" value="UniProtKB-KW"/>
</dbReference>
<feature type="compositionally biased region" description="Low complexity" evidence="7">
    <location>
        <begin position="932"/>
        <end position="949"/>
    </location>
</feature>
<evidence type="ECO:0000256" key="2">
    <source>
        <dbReference type="ARBA" id="ARBA00022729"/>
    </source>
</evidence>
<evidence type="ECO:0000256" key="4">
    <source>
        <dbReference type="ARBA" id="ARBA00022803"/>
    </source>
</evidence>
<dbReference type="Gene3D" id="1.25.40.10">
    <property type="entry name" value="Tetratricopeptide repeat domain"/>
    <property type="match status" value="4"/>
</dbReference>
<evidence type="ECO:0000259" key="9">
    <source>
        <dbReference type="Pfam" id="PF05420"/>
    </source>
</evidence>
<keyword evidence="4 6" id="KW-0802">TPR repeat</keyword>
<keyword evidence="2 8" id="KW-0732">Signal</keyword>
<accession>A0A5C0B0C4</accession>
<dbReference type="SMART" id="SM00028">
    <property type="entry name" value="TPR"/>
    <property type="match status" value="8"/>
</dbReference>
<dbReference type="PROSITE" id="PS50005">
    <property type="entry name" value="TPR"/>
    <property type="match status" value="1"/>
</dbReference>
<dbReference type="PRINTS" id="PR01441">
    <property type="entry name" value="CELLSNTHASEC"/>
</dbReference>